<dbReference type="GO" id="GO:0016791">
    <property type="term" value="F:phosphatase activity"/>
    <property type="evidence" value="ECO:0007669"/>
    <property type="project" value="UniProtKB-ARBA"/>
</dbReference>
<gene>
    <name evidence="1" type="ORF">IE81DRAFT_321562</name>
</gene>
<sequence length="300" mass="33911">MGDGNENNPFLRAMVPPRAIIFDIGGVVVGSPLVGINLYEQEKGLPHDYINVGITARGRKGAFQRFERSELALYAFYKTFGEELSDLNSMNRWYTEFCKARRREVPQLPTDLQIDGRHLFGLMMKQSTRIDPLMETALKRLRASGKFRLAALTNNFAPPTAASPENSGGESAHAPTLEEELEHLGISKESQRIRDFFDEYIESAVVGMRKPEEGIYLYALDKLKVRPDEVVFLDDIGHNLKAAAKLGIRTIRVSAASCLQALRQLEQETGIELLDERQVEFEKERIREAEMAKNARKPKL</sequence>
<dbReference type="InterPro" id="IPR052898">
    <property type="entry name" value="ACAD10-like"/>
</dbReference>
<dbReference type="SUPFAM" id="SSF56784">
    <property type="entry name" value="HAD-like"/>
    <property type="match status" value="1"/>
</dbReference>
<dbReference type="Proteomes" id="UP000245783">
    <property type="component" value="Unassembled WGS sequence"/>
</dbReference>
<dbReference type="InterPro" id="IPR023214">
    <property type="entry name" value="HAD_sf"/>
</dbReference>
<accession>A0A316W367</accession>
<protein>
    <submittedName>
        <fullName evidence="1">HAD-like protein</fullName>
    </submittedName>
</protein>
<dbReference type="Gene3D" id="3.40.50.1000">
    <property type="entry name" value="HAD superfamily/HAD-like"/>
    <property type="match status" value="1"/>
</dbReference>
<dbReference type="InterPro" id="IPR023198">
    <property type="entry name" value="PGP-like_dom2"/>
</dbReference>
<dbReference type="Gene3D" id="1.10.150.240">
    <property type="entry name" value="Putative phosphatase, domain 2"/>
    <property type="match status" value="1"/>
</dbReference>
<organism evidence="1 2">
    <name type="scientific">Ceraceosorus guamensis</name>
    <dbReference type="NCBI Taxonomy" id="1522189"/>
    <lineage>
        <taxon>Eukaryota</taxon>
        <taxon>Fungi</taxon>
        <taxon>Dikarya</taxon>
        <taxon>Basidiomycota</taxon>
        <taxon>Ustilaginomycotina</taxon>
        <taxon>Exobasidiomycetes</taxon>
        <taxon>Ceraceosorales</taxon>
        <taxon>Ceraceosoraceae</taxon>
        <taxon>Ceraceosorus</taxon>
    </lineage>
</organism>
<evidence type="ECO:0000313" key="2">
    <source>
        <dbReference type="Proteomes" id="UP000245783"/>
    </source>
</evidence>
<dbReference type="Pfam" id="PF00702">
    <property type="entry name" value="Hydrolase"/>
    <property type="match status" value="1"/>
</dbReference>
<dbReference type="STRING" id="1522189.A0A316W367"/>
<dbReference type="SFLD" id="SFLDG01129">
    <property type="entry name" value="C1.5:_HAD__Beta-PGM__Phosphata"/>
    <property type="match status" value="1"/>
</dbReference>
<proteinExistence type="predicted"/>
<dbReference type="EMBL" id="KZ819363">
    <property type="protein sequence ID" value="PWN44162.1"/>
    <property type="molecule type" value="Genomic_DNA"/>
</dbReference>
<dbReference type="InterPro" id="IPR006439">
    <property type="entry name" value="HAD-SF_hydro_IA"/>
</dbReference>
<dbReference type="PANTHER" id="PTHR47829">
    <property type="entry name" value="HYDROLASE, PUTATIVE (AFU_ORTHOLOGUE AFUA_1G12880)-RELATED"/>
    <property type="match status" value="1"/>
</dbReference>
<reference evidence="1 2" key="1">
    <citation type="journal article" date="2018" name="Mol. Biol. Evol.">
        <title>Broad Genomic Sampling Reveals a Smut Pathogenic Ancestry of the Fungal Clade Ustilaginomycotina.</title>
        <authorList>
            <person name="Kijpornyongpan T."/>
            <person name="Mondo S.J."/>
            <person name="Barry K."/>
            <person name="Sandor L."/>
            <person name="Lee J."/>
            <person name="Lipzen A."/>
            <person name="Pangilinan J."/>
            <person name="LaButti K."/>
            <person name="Hainaut M."/>
            <person name="Henrissat B."/>
            <person name="Grigoriev I.V."/>
            <person name="Spatafora J.W."/>
            <person name="Aime M.C."/>
        </authorList>
    </citation>
    <scope>NUCLEOTIDE SEQUENCE [LARGE SCALE GENOMIC DNA]</scope>
    <source>
        <strain evidence="1 2">MCA 4658</strain>
    </source>
</reference>
<dbReference type="PANTHER" id="PTHR47829:SF1">
    <property type="entry name" value="HAD FAMILY PHOSPHATASE"/>
    <property type="match status" value="1"/>
</dbReference>
<dbReference type="CDD" id="cd02603">
    <property type="entry name" value="HAD_sEH-N_like"/>
    <property type="match status" value="1"/>
</dbReference>
<dbReference type="RefSeq" id="XP_025371322.1">
    <property type="nucleotide sequence ID" value="XM_025513384.1"/>
</dbReference>
<dbReference type="OrthoDB" id="1694274at2759"/>
<dbReference type="NCBIfam" id="TIGR01509">
    <property type="entry name" value="HAD-SF-IA-v3"/>
    <property type="match status" value="1"/>
</dbReference>
<dbReference type="AlphaFoldDB" id="A0A316W367"/>
<dbReference type="InterPro" id="IPR036412">
    <property type="entry name" value="HAD-like_sf"/>
</dbReference>
<keyword evidence="2" id="KW-1185">Reference proteome</keyword>
<dbReference type="InParanoid" id="A0A316W367"/>
<dbReference type="GeneID" id="37035254"/>
<evidence type="ECO:0000313" key="1">
    <source>
        <dbReference type="EMBL" id="PWN44162.1"/>
    </source>
</evidence>
<dbReference type="SFLD" id="SFLDS00003">
    <property type="entry name" value="Haloacid_Dehalogenase"/>
    <property type="match status" value="1"/>
</dbReference>
<name>A0A316W367_9BASI</name>